<keyword evidence="2" id="KW-1185">Reference proteome</keyword>
<name>A0A314UFT5_PRUYE</name>
<evidence type="ECO:0000313" key="2">
    <source>
        <dbReference type="Proteomes" id="UP000250321"/>
    </source>
</evidence>
<gene>
    <name evidence="1" type="ORF">Pyn_26706</name>
</gene>
<dbReference type="Proteomes" id="UP000250321">
    <property type="component" value="Unassembled WGS sequence"/>
</dbReference>
<accession>A0A314UFT5</accession>
<proteinExistence type="predicted"/>
<protein>
    <submittedName>
        <fullName evidence="1">Uncharacterized protein</fullName>
    </submittedName>
</protein>
<reference evidence="1 2" key="1">
    <citation type="submission" date="2018-02" db="EMBL/GenBank/DDBJ databases">
        <title>Draft genome of wild Prunus yedoensis var. nudiflora.</title>
        <authorList>
            <person name="Baek S."/>
            <person name="Kim J.-H."/>
            <person name="Choi K."/>
            <person name="Kim G.-B."/>
            <person name="Cho A."/>
            <person name="Jang H."/>
            <person name="Shin C.-H."/>
            <person name="Yu H.-J."/>
            <person name="Mun J.-H."/>
        </authorList>
    </citation>
    <scope>NUCLEOTIDE SEQUENCE [LARGE SCALE GENOMIC DNA]</scope>
    <source>
        <strain evidence="2">cv. Jeju island</strain>
        <tissue evidence="1">Leaf</tissue>
    </source>
</reference>
<dbReference type="OrthoDB" id="1434354at2759"/>
<evidence type="ECO:0000313" key="1">
    <source>
        <dbReference type="EMBL" id="PQM36317.1"/>
    </source>
</evidence>
<organism evidence="1 2">
    <name type="scientific">Prunus yedoensis var. nudiflora</name>
    <dbReference type="NCBI Taxonomy" id="2094558"/>
    <lineage>
        <taxon>Eukaryota</taxon>
        <taxon>Viridiplantae</taxon>
        <taxon>Streptophyta</taxon>
        <taxon>Embryophyta</taxon>
        <taxon>Tracheophyta</taxon>
        <taxon>Spermatophyta</taxon>
        <taxon>Magnoliopsida</taxon>
        <taxon>eudicotyledons</taxon>
        <taxon>Gunneridae</taxon>
        <taxon>Pentapetalae</taxon>
        <taxon>rosids</taxon>
        <taxon>fabids</taxon>
        <taxon>Rosales</taxon>
        <taxon>Rosaceae</taxon>
        <taxon>Amygdaloideae</taxon>
        <taxon>Amygdaleae</taxon>
        <taxon>Prunus</taxon>
    </lineage>
</organism>
<dbReference type="AlphaFoldDB" id="A0A314UFT5"/>
<dbReference type="EMBL" id="PJQY01003558">
    <property type="protein sequence ID" value="PQM36317.1"/>
    <property type="molecule type" value="Genomic_DNA"/>
</dbReference>
<sequence length="67" mass="7727">MGIVSQEAIKQFQALMDQVMAVDEPLKRTFQVRIFYYLPTFVSPISFSAHTQTYNSSAMLMLPTFFL</sequence>
<comment type="caution">
    <text evidence="1">The sequence shown here is derived from an EMBL/GenBank/DDBJ whole genome shotgun (WGS) entry which is preliminary data.</text>
</comment>